<keyword evidence="3" id="KW-1185">Reference proteome</keyword>
<dbReference type="OrthoDB" id="2243657at2"/>
<keyword evidence="1" id="KW-1133">Transmembrane helix</keyword>
<keyword evidence="1" id="KW-0812">Transmembrane</keyword>
<evidence type="ECO:0000256" key="1">
    <source>
        <dbReference type="SAM" id="Phobius"/>
    </source>
</evidence>
<sequence>MNDFSKNIIAVLRYTFTSVSTILFFLLLVFIFNLDFWWSLIISIALGSVFFYMQNDNETKKPSTKLKKVSAEKENFYKSNGLNKEEMNFFRETMYLAKTQILILERNMYSISKLTAIEKRNNTLHLVKSLFKEITENPRRLNEANKFLYVHLSSLVDLTNKYIEIDQHEVKSKATYDVLNESALTIDEMCHLIAVDYVAFKSEDFDDMSIEVELAKKTIERDSTDFEIIENQEL</sequence>
<dbReference type="AlphaFoldDB" id="A0A1X7NP65"/>
<accession>A0A1X7NP65</accession>
<evidence type="ECO:0000313" key="2">
    <source>
        <dbReference type="EMBL" id="SMH39366.1"/>
    </source>
</evidence>
<proteinExistence type="predicted"/>
<feature type="transmembrane region" description="Helical" evidence="1">
    <location>
        <begin position="36"/>
        <end position="53"/>
    </location>
</feature>
<dbReference type="Proteomes" id="UP000193435">
    <property type="component" value="Unassembled WGS sequence"/>
</dbReference>
<dbReference type="InterPro" id="IPR018770">
    <property type="entry name" value="ChloroindolylP_hydrolase"/>
</dbReference>
<keyword evidence="1" id="KW-0472">Membrane</keyword>
<evidence type="ECO:0000313" key="3">
    <source>
        <dbReference type="Proteomes" id="UP000193435"/>
    </source>
</evidence>
<organism evidence="2 3">
    <name type="scientific">Carnobacterium iners</name>
    <dbReference type="NCBI Taxonomy" id="1073423"/>
    <lineage>
        <taxon>Bacteria</taxon>
        <taxon>Bacillati</taxon>
        <taxon>Bacillota</taxon>
        <taxon>Bacilli</taxon>
        <taxon>Lactobacillales</taxon>
        <taxon>Carnobacteriaceae</taxon>
        <taxon>Carnobacterium</taxon>
    </lineage>
</organism>
<gene>
    <name evidence="2" type="ORF">SAMN04488700_2234</name>
</gene>
<dbReference type="Pfam" id="PF10112">
    <property type="entry name" value="Halogen_Hydrol"/>
    <property type="match status" value="1"/>
</dbReference>
<dbReference type="STRING" id="1073423.SAMN04488700_2234"/>
<dbReference type="EMBL" id="FXBJ01000002">
    <property type="protein sequence ID" value="SMH39366.1"/>
    <property type="molecule type" value="Genomic_DNA"/>
</dbReference>
<reference evidence="2 3" key="1">
    <citation type="submission" date="2017-04" db="EMBL/GenBank/DDBJ databases">
        <authorList>
            <person name="Afonso C.L."/>
            <person name="Miller P.J."/>
            <person name="Scott M.A."/>
            <person name="Spackman E."/>
            <person name="Goraichik I."/>
            <person name="Dimitrov K.M."/>
            <person name="Suarez D.L."/>
            <person name="Swayne D.E."/>
        </authorList>
    </citation>
    <scope>NUCLEOTIDE SEQUENCE [LARGE SCALE GENOMIC DNA]</scope>
    <source>
        <strain evidence="2 3">LMG26642</strain>
    </source>
</reference>
<name>A0A1X7NP65_9LACT</name>
<feature type="transmembrane region" description="Helical" evidence="1">
    <location>
        <begin position="12"/>
        <end position="30"/>
    </location>
</feature>
<dbReference type="RefSeq" id="WP_085560258.1">
    <property type="nucleotide sequence ID" value="NZ_FOAH01000002.1"/>
</dbReference>
<protein>
    <submittedName>
        <fullName evidence="2">5-bromo-4-chloroindolyl phosphate hydrolysis protein</fullName>
    </submittedName>
</protein>